<evidence type="ECO:0000256" key="2">
    <source>
        <dbReference type="PIRSR" id="PIRSR601310-3"/>
    </source>
</evidence>
<dbReference type="CDD" id="cd01276">
    <property type="entry name" value="PKCI_related"/>
    <property type="match status" value="1"/>
</dbReference>
<dbReference type="InterPro" id="IPR011146">
    <property type="entry name" value="HIT-like"/>
</dbReference>
<name>A0AAD9PCC8_RIDPI</name>
<dbReference type="EMBL" id="JAODUO010000039">
    <property type="protein sequence ID" value="KAK2192088.1"/>
    <property type="molecule type" value="Genomic_DNA"/>
</dbReference>
<dbReference type="InterPro" id="IPR019808">
    <property type="entry name" value="Histidine_triad_CS"/>
</dbReference>
<dbReference type="GO" id="GO:0003824">
    <property type="term" value="F:catalytic activity"/>
    <property type="evidence" value="ECO:0007669"/>
    <property type="project" value="InterPro"/>
</dbReference>
<comment type="caution">
    <text evidence="5">The sequence shown here is derived from an EMBL/GenBank/DDBJ whole genome shotgun (WGS) entry which is preliminary data.</text>
</comment>
<dbReference type="InterPro" id="IPR001310">
    <property type="entry name" value="Histidine_triad_HIT"/>
</dbReference>
<dbReference type="Gene3D" id="3.30.428.10">
    <property type="entry name" value="HIT-like"/>
    <property type="match status" value="1"/>
</dbReference>
<evidence type="ECO:0000259" key="4">
    <source>
        <dbReference type="PROSITE" id="PS51084"/>
    </source>
</evidence>
<dbReference type="Proteomes" id="UP001209878">
    <property type="component" value="Unassembled WGS sequence"/>
</dbReference>
<keyword evidence="6" id="KW-1185">Reference proteome</keyword>
<dbReference type="FunFam" id="3.30.428.10:FF:000005">
    <property type="entry name" value="Histidine triad nucleotide-binding protein 1"/>
    <property type="match status" value="1"/>
</dbReference>
<evidence type="ECO:0000256" key="3">
    <source>
        <dbReference type="PROSITE-ProRule" id="PRU00464"/>
    </source>
</evidence>
<gene>
    <name evidence="5" type="ORF">NP493_39g04028</name>
</gene>
<accession>A0AAD9PCC8</accession>
<dbReference type="PROSITE" id="PS51084">
    <property type="entry name" value="HIT_2"/>
    <property type="match status" value="1"/>
</dbReference>
<feature type="active site" description="Tele-AMP-histidine intermediate" evidence="1">
    <location>
        <position position="167"/>
    </location>
</feature>
<dbReference type="SUPFAM" id="SSF54197">
    <property type="entry name" value="HIT-like"/>
    <property type="match status" value="1"/>
</dbReference>
<evidence type="ECO:0000313" key="5">
    <source>
        <dbReference type="EMBL" id="KAK2192088.1"/>
    </source>
</evidence>
<organism evidence="5 6">
    <name type="scientific">Ridgeia piscesae</name>
    <name type="common">Tubeworm</name>
    <dbReference type="NCBI Taxonomy" id="27915"/>
    <lineage>
        <taxon>Eukaryota</taxon>
        <taxon>Metazoa</taxon>
        <taxon>Spiralia</taxon>
        <taxon>Lophotrochozoa</taxon>
        <taxon>Annelida</taxon>
        <taxon>Polychaeta</taxon>
        <taxon>Sedentaria</taxon>
        <taxon>Canalipalpata</taxon>
        <taxon>Sabellida</taxon>
        <taxon>Siboglinidae</taxon>
        <taxon>Ridgeia</taxon>
    </lineage>
</organism>
<reference evidence="5" key="1">
    <citation type="journal article" date="2023" name="Mol. Biol. Evol.">
        <title>Third-Generation Sequencing Reveals the Adaptive Role of the Epigenome in Three Deep-Sea Polychaetes.</title>
        <authorList>
            <person name="Perez M."/>
            <person name="Aroh O."/>
            <person name="Sun Y."/>
            <person name="Lan Y."/>
            <person name="Juniper S.K."/>
            <person name="Young C.R."/>
            <person name="Angers B."/>
            <person name="Qian P.Y."/>
        </authorList>
    </citation>
    <scope>NUCLEOTIDE SEQUENCE</scope>
    <source>
        <strain evidence="5">R07B-5</strain>
    </source>
</reference>
<dbReference type="Pfam" id="PF01230">
    <property type="entry name" value="HIT"/>
    <property type="match status" value="1"/>
</dbReference>
<evidence type="ECO:0000256" key="1">
    <source>
        <dbReference type="PIRSR" id="PIRSR601310-1"/>
    </source>
</evidence>
<dbReference type="AlphaFoldDB" id="A0AAD9PCC8"/>
<dbReference type="PRINTS" id="PR00332">
    <property type="entry name" value="HISTRIAD"/>
</dbReference>
<feature type="domain" description="HIT" evidence="4">
    <location>
        <begin position="72"/>
        <end position="181"/>
    </location>
</feature>
<dbReference type="PROSITE" id="PS00892">
    <property type="entry name" value="HIT_1"/>
    <property type="match status" value="1"/>
</dbReference>
<dbReference type="InterPro" id="IPR036265">
    <property type="entry name" value="HIT-like_sf"/>
</dbReference>
<feature type="short sequence motif" description="Histidine triad motif" evidence="2 3">
    <location>
        <begin position="165"/>
        <end position="169"/>
    </location>
</feature>
<evidence type="ECO:0000313" key="6">
    <source>
        <dbReference type="Proteomes" id="UP001209878"/>
    </source>
</evidence>
<dbReference type="PANTHER" id="PTHR23089">
    <property type="entry name" value="HISTIDINE TRIAD HIT PROTEIN"/>
    <property type="match status" value="1"/>
</dbReference>
<proteinExistence type="predicted"/>
<protein>
    <recommendedName>
        <fullName evidence="4">HIT domain-containing protein</fullName>
    </recommendedName>
</protein>
<sequence>MQVLPRSALFLRRFSALATIRRTPVVHKLVEKTNHLLVSDNVRSYASVKSDEAEKAKTTAATLKDTIGQPTIFSKIIDKSIPADIVYEDDLCLAFKDLQPTAPVHILVIPKKIIPGISYADPDDQQVLGHLLLVAKKVAEQQNISKDGYRIVINNGMHGCQSIYHLHLHLIGGRQLNWPAG</sequence>